<reference evidence="4 5" key="1">
    <citation type="submission" date="2016-10" db="EMBL/GenBank/DDBJ databases">
        <authorList>
            <person name="de Groot N.N."/>
        </authorList>
    </citation>
    <scope>NUCLEOTIDE SEQUENCE [LARGE SCALE GENOMIC DNA]</scope>
    <source>
        <strain evidence="4 5">DSM 21650</strain>
    </source>
</reference>
<evidence type="ECO:0000256" key="2">
    <source>
        <dbReference type="SAM" id="Coils"/>
    </source>
</evidence>
<keyword evidence="2" id="KW-0175">Coiled coil</keyword>
<evidence type="ECO:0000256" key="1">
    <source>
        <dbReference type="ARBA" id="ARBA00022729"/>
    </source>
</evidence>
<dbReference type="PANTHER" id="PTHR34216">
    <property type="match status" value="1"/>
</dbReference>
<dbReference type="Proteomes" id="UP000198625">
    <property type="component" value="Unassembled WGS sequence"/>
</dbReference>
<name>A0A1H3LYG2_9FIRM</name>
<evidence type="ECO:0000313" key="4">
    <source>
        <dbReference type="EMBL" id="SDY69482.1"/>
    </source>
</evidence>
<dbReference type="GO" id="GO:0016810">
    <property type="term" value="F:hydrolase activity, acting on carbon-nitrogen (but not peptide) bonds"/>
    <property type="evidence" value="ECO:0007669"/>
    <property type="project" value="InterPro"/>
</dbReference>
<dbReference type="EMBL" id="FNQE01000005">
    <property type="protein sequence ID" value="SDY69482.1"/>
    <property type="molecule type" value="Genomic_DNA"/>
</dbReference>
<evidence type="ECO:0000313" key="5">
    <source>
        <dbReference type="Proteomes" id="UP000198625"/>
    </source>
</evidence>
<feature type="coiled-coil region" evidence="2">
    <location>
        <begin position="32"/>
        <end position="59"/>
    </location>
</feature>
<dbReference type="STRING" id="415015.SAMN05660462_00660"/>
<dbReference type="SUPFAM" id="SSF88713">
    <property type="entry name" value="Glycoside hydrolase/deacetylase"/>
    <property type="match status" value="1"/>
</dbReference>
<sequence length="299" mass="35139">MKKLTFSIVITLFLTFIFTSYSHAANYELAILSILEERYVQLKEENQRQREEILKLYNQLSPKAAEKIPVLLYHHLLKEEEMKAYGWENNDSVISVEAFSEQMKYLYDNGYYTATLDELWDFLNENKTLPEKTVVITFDDGYLSNAVYAYPIMKEYGFKGVIFMRGGATIYPQKPFDPKGLQSISLEENYKYEDVFEYGCHTYDLHRKDIKDVALLVSSSKEEILEDLSKNKKLFNTDYIAYPFGKYNDSTLEYLKELGYKMGFTIKRGYVSKNSDKLQLPRFIIDPTINMDKFKKILQ</sequence>
<dbReference type="OrthoDB" id="9778320at2"/>
<dbReference type="InterPro" id="IPR002509">
    <property type="entry name" value="NODB_dom"/>
</dbReference>
<dbReference type="CDD" id="cd10966">
    <property type="entry name" value="CE4_yadE_5s"/>
    <property type="match status" value="1"/>
</dbReference>
<proteinExistence type="predicted"/>
<dbReference type="InterPro" id="IPR051398">
    <property type="entry name" value="Polysacch_Deacetylase"/>
</dbReference>
<dbReference type="GO" id="GO:0005975">
    <property type="term" value="P:carbohydrate metabolic process"/>
    <property type="evidence" value="ECO:0007669"/>
    <property type="project" value="InterPro"/>
</dbReference>
<dbReference type="Gene3D" id="3.20.20.370">
    <property type="entry name" value="Glycoside hydrolase/deacetylase"/>
    <property type="match status" value="1"/>
</dbReference>
<dbReference type="RefSeq" id="WP_091727187.1">
    <property type="nucleotide sequence ID" value="NZ_FNQE01000005.1"/>
</dbReference>
<dbReference type="AlphaFoldDB" id="A0A1H3LYG2"/>
<keyword evidence="5" id="KW-1185">Reference proteome</keyword>
<dbReference type="InterPro" id="IPR011330">
    <property type="entry name" value="Glyco_hydro/deAcase_b/a-brl"/>
</dbReference>
<accession>A0A1H3LYG2</accession>
<protein>
    <submittedName>
        <fullName evidence="4">Polysaccharide deacetylase</fullName>
    </submittedName>
</protein>
<dbReference type="PANTHER" id="PTHR34216:SF13">
    <property type="entry name" value="XYLANASE_CHITIN DEACETYLASE"/>
    <property type="match status" value="1"/>
</dbReference>
<feature type="domain" description="NodB homology" evidence="3">
    <location>
        <begin position="132"/>
        <end position="299"/>
    </location>
</feature>
<gene>
    <name evidence="4" type="ORF">SAMN05660462_00660</name>
</gene>
<dbReference type="Pfam" id="PF01522">
    <property type="entry name" value="Polysacc_deac_1"/>
    <property type="match status" value="1"/>
</dbReference>
<evidence type="ECO:0000259" key="3">
    <source>
        <dbReference type="PROSITE" id="PS51677"/>
    </source>
</evidence>
<keyword evidence="1" id="KW-0732">Signal</keyword>
<organism evidence="4 5">
    <name type="scientific">Proteiniborus ethanoligenes</name>
    <dbReference type="NCBI Taxonomy" id="415015"/>
    <lineage>
        <taxon>Bacteria</taxon>
        <taxon>Bacillati</taxon>
        <taxon>Bacillota</taxon>
        <taxon>Clostridia</taxon>
        <taxon>Eubacteriales</taxon>
        <taxon>Proteiniborus</taxon>
    </lineage>
</organism>
<dbReference type="PROSITE" id="PS51677">
    <property type="entry name" value="NODB"/>
    <property type="match status" value="1"/>
</dbReference>